<organism evidence="2">
    <name type="scientific">Tanacetum cinerariifolium</name>
    <name type="common">Dalmatian daisy</name>
    <name type="synonym">Chrysanthemum cinerariifolium</name>
    <dbReference type="NCBI Taxonomy" id="118510"/>
    <lineage>
        <taxon>Eukaryota</taxon>
        <taxon>Viridiplantae</taxon>
        <taxon>Streptophyta</taxon>
        <taxon>Embryophyta</taxon>
        <taxon>Tracheophyta</taxon>
        <taxon>Spermatophyta</taxon>
        <taxon>Magnoliopsida</taxon>
        <taxon>eudicotyledons</taxon>
        <taxon>Gunneridae</taxon>
        <taxon>Pentapetalae</taxon>
        <taxon>asterids</taxon>
        <taxon>campanulids</taxon>
        <taxon>Asterales</taxon>
        <taxon>Asteraceae</taxon>
        <taxon>Asteroideae</taxon>
        <taxon>Anthemideae</taxon>
        <taxon>Anthemidinae</taxon>
        <taxon>Tanacetum</taxon>
    </lineage>
</organism>
<proteinExistence type="predicted"/>
<protein>
    <submittedName>
        <fullName evidence="2">Uncharacterized protein</fullName>
    </submittedName>
</protein>
<dbReference type="AlphaFoldDB" id="A0A699XI83"/>
<dbReference type="EMBL" id="BKCJ011867396">
    <property type="protein sequence ID" value="GFD59625.1"/>
    <property type="molecule type" value="Genomic_DNA"/>
</dbReference>
<gene>
    <name evidence="2" type="ORF">Tci_931594</name>
</gene>
<evidence type="ECO:0000256" key="1">
    <source>
        <dbReference type="SAM" id="MobiDB-lite"/>
    </source>
</evidence>
<feature type="non-terminal residue" evidence="2">
    <location>
        <position position="36"/>
    </location>
</feature>
<evidence type="ECO:0000313" key="2">
    <source>
        <dbReference type="EMBL" id="GFD59625.1"/>
    </source>
</evidence>
<feature type="region of interest" description="Disordered" evidence="1">
    <location>
        <begin position="1"/>
        <end position="36"/>
    </location>
</feature>
<accession>A0A699XI83</accession>
<comment type="caution">
    <text evidence="2">The sequence shown here is derived from an EMBL/GenBank/DDBJ whole genome shotgun (WGS) entry which is preliminary data.</text>
</comment>
<sequence length="36" mass="3535">MASGMPGRSGSGRAQHRAADTAGAAQRGCGRHLLAA</sequence>
<reference evidence="2" key="1">
    <citation type="journal article" date="2019" name="Sci. Rep.">
        <title>Draft genome of Tanacetum cinerariifolium, the natural source of mosquito coil.</title>
        <authorList>
            <person name="Yamashiro T."/>
            <person name="Shiraishi A."/>
            <person name="Satake H."/>
            <person name="Nakayama K."/>
        </authorList>
    </citation>
    <scope>NUCLEOTIDE SEQUENCE</scope>
</reference>
<name>A0A699XI83_TANCI</name>